<dbReference type="Proteomes" id="UP000009231">
    <property type="component" value="Chromosome"/>
</dbReference>
<evidence type="ECO:0000313" key="2">
    <source>
        <dbReference type="Proteomes" id="UP000009231"/>
    </source>
</evidence>
<gene>
    <name evidence="1" type="ordered locus">MSWAN_2213</name>
</gene>
<dbReference type="InterPro" id="IPR024265">
    <property type="entry name" value="DUF3788"/>
</dbReference>
<dbReference type="OrthoDB" id="69281at2157"/>
<dbReference type="Pfam" id="PF12663">
    <property type="entry name" value="DUF3788"/>
    <property type="match status" value="1"/>
</dbReference>
<dbReference type="KEGG" id="mew:MSWAN_2213"/>
<dbReference type="GeneID" id="10669738"/>
<dbReference type="eggNOG" id="arCOG10439">
    <property type="taxonomic scope" value="Archaea"/>
</dbReference>
<protein>
    <recommendedName>
        <fullName evidence="3">DUF3788 domain-containing protein</fullName>
    </recommendedName>
</protein>
<evidence type="ECO:0000313" key="1">
    <source>
        <dbReference type="EMBL" id="AEG19221.1"/>
    </source>
</evidence>
<organism evidence="1 2">
    <name type="scientific">Methanobacterium paludis (strain DSM 25820 / JCM 18151 / SWAN1)</name>
    <dbReference type="NCBI Taxonomy" id="868131"/>
    <lineage>
        <taxon>Archaea</taxon>
        <taxon>Methanobacteriati</taxon>
        <taxon>Methanobacteriota</taxon>
        <taxon>Methanomada group</taxon>
        <taxon>Methanobacteria</taxon>
        <taxon>Methanobacteriales</taxon>
        <taxon>Methanobacteriaceae</taxon>
        <taxon>Methanobacterium</taxon>
    </lineage>
</organism>
<dbReference type="EMBL" id="CP002772">
    <property type="protein sequence ID" value="AEG19221.1"/>
    <property type="molecule type" value="Genomic_DNA"/>
</dbReference>
<keyword evidence="2" id="KW-1185">Reference proteome</keyword>
<dbReference type="STRING" id="868131.MSWAN_2213"/>
<proteinExistence type="predicted"/>
<name>F6D4I1_METPW</name>
<reference evidence="1 2" key="1">
    <citation type="journal article" date="2014" name="Int. J. Syst. Evol. Microbiol.">
        <title>Methanobacterium paludis sp. nov. and a novel strain of Methanobacterium lacus isolated from northern peatlands.</title>
        <authorList>
            <person name="Cadillo-Quiroz H."/>
            <person name="Brauer S.L."/>
            <person name="Goodson N."/>
            <person name="Yavitt J.B."/>
            <person name="Zinder S.H."/>
        </authorList>
    </citation>
    <scope>NUCLEOTIDE SEQUENCE [LARGE SCALE GENOMIC DNA]</scope>
    <source>
        <strain evidence="2">DSM 25820 / JCM 18151 / SWAN1</strain>
    </source>
</reference>
<evidence type="ECO:0008006" key="3">
    <source>
        <dbReference type="Google" id="ProtNLM"/>
    </source>
</evidence>
<accession>F6D4I1</accession>
<sequence length="140" mass="16194">MSKGIFTDKMHEPSKKEIFEALSSVKPLWDKLIGFIEDNYKITGEFKFYGKNFGWALRYRKSSRVLISMYPGDNEFMVQIILNGKEVEKALKLDLASGTEKIIEETNPIREGKWLYLEVTPDTDLTDIKNLISVRSPIKK</sequence>
<dbReference type="AlphaFoldDB" id="F6D4I1"/>
<dbReference type="RefSeq" id="WP_013826720.1">
    <property type="nucleotide sequence ID" value="NC_015574.1"/>
</dbReference>
<dbReference type="HOGENOM" id="CLU_125862_1_0_2"/>